<gene>
    <name evidence="2" type="ORF">ACFQVC_32545</name>
</gene>
<sequence length="171" mass="18749">MGPDGLLRPRLETGHQRLLATVFGTVTVSRCAWRRLEAGNVHPADAVLSLPRGRHSHGLARLAVREAIRVSCDAAREAIFRRCGPVLGKRRLAGLLVEAAHDIDAFYDARVVEPCPASTVLVLSVDGKGIVMRPEELREAPRQAAAKRQHTFRTRLSAGEKTARKRPGVVR</sequence>
<reference evidence="3" key="1">
    <citation type="journal article" date="2019" name="Int. J. Syst. Evol. Microbiol.">
        <title>The Global Catalogue of Microorganisms (GCM) 10K type strain sequencing project: providing services to taxonomists for standard genome sequencing and annotation.</title>
        <authorList>
            <consortium name="The Broad Institute Genomics Platform"/>
            <consortium name="The Broad Institute Genome Sequencing Center for Infectious Disease"/>
            <person name="Wu L."/>
            <person name="Ma J."/>
        </authorList>
    </citation>
    <scope>NUCLEOTIDE SEQUENCE [LARGE SCALE GENOMIC DNA]</scope>
    <source>
        <strain evidence="3">SYNS20</strain>
    </source>
</reference>
<dbReference type="EMBL" id="JBHTCF010000018">
    <property type="protein sequence ID" value="MFC7308926.1"/>
    <property type="molecule type" value="Genomic_DNA"/>
</dbReference>
<protein>
    <recommendedName>
        <fullName evidence="4">Transposase</fullName>
    </recommendedName>
</protein>
<proteinExistence type="predicted"/>
<dbReference type="Proteomes" id="UP001596523">
    <property type="component" value="Unassembled WGS sequence"/>
</dbReference>
<evidence type="ECO:0008006" key="4">
    <source>
        <dbReference type="Google" id="ProtNLM"/>
    </source>
</evidence>
<evidence type="ECO:0000313" key="3">
    <source>
        <dbReference type="Proteomes" id="UP001596523"/>
    </source>
</evidence>
<accession>A0ABW2JUQ1</accession>
<comment type="caution">
    <text evidence="2">The sequence shown here is derived from an EMBL/GenBank/DDBJ whole genome shotgun (WGS) entry which is preliminary data.</text>
</comment>
<organism evidence="2 3">
    <name type="scientific">Streptomyces monticola</name>
    <dbReference type="NCBI Taxonomy" id="2666263"/>
    <lineage>
        <taxon>Bacteria</taxon>
        <taxon>Bacillati</taxon>
        <taxon>Actinomycetota</taxon>
        <taxon>Actinomycetes</taxon>
        <taxon>Kitasatosporales</taxon>
        <taxon>Streptomycetaceae</taxon>
        <taxon>Streptomyces</taxon>
    </lineage>
</organism>
<feature type="region of interest" description="Disordered" evidence="1">
    <location>
        <begin position="141"/>
        <end position="171"/>
    </location>
</feature>
<dbReference type="RefSeq" id="WP_381837367.1">
    <property type="nucleotide sequence ID" value="NZ_JBHTCF010000018.1"/>
</dbReference>
<keyword evidence="3" id="KW-1185">Reference proteome</keyword>
<evidence type="ECO:0000313" key="2">
    <source>
        <dbReference type="EMBL" id="MFC7308926.1"/>
    </source>
</evidence>
<evidence type="ECO:0000256" key="1">
    <source>
        <dbReference type="SAM" id="MobiDB-lite"/>
    </source>
</evidence>
<name>A0ABW2JUQ1_9ACTN</name>